<accession>A0AAD3ZXV8</accession>
<proteinExistence type="predicted"/>
<feature type="region of interest" description="Disordered" evidence="1">
    <location>
        <begin position="34"/>
        <end position="67"/>
    </location>
</feature>
<reference evidence="2 3" key="1">
    <citation type="submission" date="2019-09" db="EMBL/GenBank/DDBJ databases">
        <title>Whole genome sequencing of Microbacterium maritypicum.</title>
        <authorList>
            <person name="Lenchi N."/>
        </authorList>
    </citation>
    <scope>NUCLEOTIDE SEQUENCE [LARGE SCALE GENOMIC DNA]</scope>
    <source>
        <strain evidence="2 3">DSM 12512</strain>
    </source>
</reference>
<dbReference type="Proteomes" id="UP000436027">
    <property type="component" value="Unassembled WGS sequence"/>
</dbReference>
<organism evidence="2 3">
    <name type="scientific">Microbacterium maritypicum</name>
    <name type="common">Microbacterium liquefaciens</name>
    <dbReference type="NCBI Taxonomy" id="33918"/>
    <lineage>
        <taxon>Bacteria</taxon>
        <taxon>Bacillati</taxon>
        <taxon>Actinomycetota</taxon>
        <taxon>Actinomycetes</taxon>
        <taxon>Micrococcales</taxon>
        <taxon>Microbacteriaceae</taxon>
        <taxon>Microbacterium</taxon>
    </lineage>
</organism>
<gene>
    <name evidence="2" type="ORF">F6W70_13710</name>
</gene>
<dbReference type="EMBL" id="WAAQ01000002">
    <property type="protein sequence ID" value="KAB1883648.1"/>
    <property type="molecule type" value="Genomic_DNA"/>
</dbReference>
<protein>
    <submittedName>
        <fullName evidence="2">Uncharacterized protein</fullName>
    </submittedName>
</protein>
<evidence type="ECO:0000313" key="2">
    <source>
        <dbReference type="EMBL" id="KAB1883648.1"/>
    </source>
</evidence>
<name>A0AAD3ZXV8_MICMQ</name>
<sequence>MDGYLPVRVNVPLEDYRRLNAEAEARGITIAERIAQTLTPPKHGGARPNSGRRSGYTTRAGEEISAGRRFNQSWAEISRHLGISEHTARTWAAKYATEVREQNMRDRAGRTAS</sequence>
<comment type="caution">
    <text evidence="2">The sequence shown here is derived from an EMBL/GenBank/DDBJ whole genome shotgun (WGS) entry which is preliminary data.</text>
</comment>
<dbReference type="RefSeq" id="WP_151487016.1">
    <property type="nucleotide sequence ID" value="NZ_BAAAIN010000001.1"/>
</dbReference>
<evidence type="ECO:0000313" key="3">
    <source>
        <dbReference type="Proteomes" id="UP000436027"/>
    </source>
</evidence>
<dbReference type="AlphaFoldDB" id="A0AAD3ZXV8"/>
<evidence type="ECO:0000256" key="1">
    <source>
        <dbReference type="SAM" id="MobiDB-lite"/>
    </source>
</evidence>